<keyword evidence="2" id="KW-1185">Reference proteome</keyword>
<gene>
    <name evidence="1" type="ORF">BDN72DRAFT_960370</name>
</gene>
<dbReference type="Proteomes" id="UP000308600">
    <property type="component" value="Unassembled WGS sequence"/>
</dbReference>
<evidence type="ECO:0000313" key="1">
    <source>
        <dbReference type="EMBL" id="TFK68300.1"/>
    </source>
</evidence>
<proteinExistence type="predicted"/>
<name>A0ACD3AS18_9AGAR</name>
<organism evidence="1 2">
    <name type="scientific">Pluteus cervinus</name>
    <dbReference type="NCBI Taxonomy" id="181527"/>
    <lineage>
        <taxon>Eukaryota</taxon>
        <taxon>Fungi</taxon>
        <taxon>Dikarya</taxon>
        <taxon>Basidiomycota</taxon>
        <taxon>Agaricomycotina</taxon>
        <taxon>Agaricomycetes</taxon>
        <taxon>Agaricomycetidae</taxon>
        <taxon>Agaricales</taxon>
        <taxon>Pluteineae</taxon>
        <taxon>Pluteaceae</taxon>
        <taxon>Pluteus</taxon>
    </lineage>
</organism>
<protein>
    <submittedName>
        <fullName evidence="1">Uncharacterized protein</fullName>
    </submittedName>
</protein>
<accession>A0ACD3AS18</accession>
<sequence>MLSIAHFVALLVLAFAGLNSVVATPATESGNVYPEVVPGPGLPSLKELGLTSEQLYKMTPTLDDRGVSPRSAQLDGSCSPWSTGYIDYVVACYNYLQSVAGYLCVIPGGKFATITYCSAGDAKITLQNLADRTDNGSPCGNVAWGVQWSFTSCISNGRVGGFAPAYGNGDMAVGTVNINY</sequence>
<dbReference type="EMBL" id="ML208355">
    <property type="protein sequence ID" value="TFK68300.1"/>
    <property type="molecule type" value="Genomic_DNA"/>
</dbReference>
<reference evidence="1 2" key="1">
    <citation type="journal article" date="2019" name="Nat. Ecol. Evol.">
        <title>Megaphylogeny resolves global patterns of mushroom evolution.</title>
        <authorList>
            <person name="Varga T."/>
            <person name="Krizsan K."/>
            <person name="Foldi C."/>
            <person name="Dima B."/>
            <person name="Sanchez-Garcia M."/>
            <person name="Sanchez-Ramirez S."/>
            <person name="Szollosi G.J."/>
            <person name="Szarkandi J.G."/>
            <person name="Papp V."/>
            <person name="Albert L."/>
            <person name="Andreopoulos W."/>
            <person name="Angelini C."/>
            <person name="Antonin V."/>
            <person name="Barry K.W."/>
            <person name="Bougher N.L."/>
            <person name="Buchanan P."/>
            <person name="Buyck B."/>
            <person name="Bense V."/>
            <person name="Catcheside P."/>
            <person name="Chovatia M."/>
            <person name="Cooper J."/>
            <person name="Damon W."/>
            <person name="Desjardin D."/>
            <person name="Finy P."/>
            <person name="Geml J."/>
            <person name="Haridas S."/>
            <person name="Hughes K."/>
            <person name="Justo A."/>
            <person name="Karasinski D."/>
            <person name="Kautmanova I."/>
            <person name="Kiss B."/>
            <person name="Kocsube S."/>
            <person name="Kotiranta H."/>
            <person name="LaButti K.M."/>
            <person name="Lechner B.E."/>
            <person name="Liimatainen K."/>
            <person name="Lipzen A."/>
            <person name="Lukacs Z."/>
            <person name="Mihaltcheva S."/>
            <person name="Morgado L.N."/>
            <person name="Niskanen T."/>
            <person name="Noordeloos M.E."/>
            <person name="Ohm R.A."/>
            <person name="Ortiz-Santana B."/>
            <person name="Ovrebo C."/>
            <person name="Racz N."/>
            <person name="Riley R."/>
            <person name="Savchenko A."/>
            <person name="Shiryaev A."/>
            <person name="Soop K."/>
            <person name="Spirin V."/>
            <person name="Szebenyi C."/>
            <person name="Tomsovsky M."/>
            <person name="Tulloss R.E."/>
            <person name="Uehling J."/>
            <person name="Grigoriev I.V."/>
            <person name="Vagvolgyi C."/>
            <person name="Papp T."/>
            <person name="Martin F.M."/>
            <person name="Miettinen O."/>
            <person name="Hibbett D.S."/>
            <person name="Nagy L.G."/>
        </authorList>
    </citation>
    <scope>NUCLEOTIDE SEQUENCE [LARGE SCALE GENOMIC DNA]</scope>
    <source>
        <strain evidence="1 2">NL-1719</strain>
    </source>
</reference>
<evidence type="ECO:0000313" key="2">
    <source>
        <dbReference type="Proteomes" id="UP000308600"/>
    </source>
</evidence>